<proteinExistence type="inferred from homology"/>
<dbReference type="Pfam" id="PF08276">
    <property type="entry name" value="PAN_2"/>
    <property type="match status" value="1"/>
</dbReference>
<dbReference type="InterPro" id="IPR036426">
    <property type="entry name" value="Bulb-type_lectin_dom_sf"/>
</dbReference>
<comment type="catalytic activity">
    <reaction evidence="18 19">
        <text>L-seryl-[protein] + ATP = O-phospho-L-seryl-[protein] + ADP + H(+)</text>
        <dbReference type="Rhea" id="RHEA:17989"/>
        <dbReference type="Rhea" id="RHEA-COMP:9863"/>
        <dbReference type="Rhea" id="RHEA-COMP:11604"/>
        <dbReference type="ChEBI" id="CHEBI:15378"/>
        <dbReference type="ChEBI" id="CHEBI:29999"/>
        <dbReference type="ChEBI" id="CHEBI:30616"/>
        <dbReference type="ChEBI" id="CHEBI:83421"/>
        <dbReference type="ChEBI" id="CHEBI:456216"/>
        <dbReference type="EC" id="2.7.11.1"/>
    </reaction>
</comment>
<keyword evidence="4" id="KW-0597">Phosphoprotein</keyword>
<dbReference type="PIRSF" id="PIRSF000641">
    <property type="entry name" value="SRK"/>
    <property type="match status" value="1"/>
</dbReference>
<dbReference type="PROSITE" id="PS50948">
    <property type="entry name" value="PAN"/>
    <property type="match status" value="1"/>
</dbReference>
<keyword evidence="10 19" id="KW-0418">Kinase</keyword>
<protein>
    <recommendedName>
        <fullName evidence="19">Receptor-like serine/threonine-protein kinase</fullName>
        <ecNumber evidence="19">2.7.11.1</ecNumber>
    </recommendedName>
</protein>
<organism evidence="26 27">
    <name type="scientific">Ceratopteris richardii</name>
    <name type="common">Triangle waterfern</name>
    <dbReference type="NCBI Taxonomy" id="49495"/>
    <lineage>
        <taxon>Eukaryota</taxon>
        <taxon>Viridiplantae</taxon>
        <taxon>Streptophyta</taxon>
        <taxon>Embryophyta</taxon>
        <taxon>Tracheophyta</taxon>
        <taxon>Polypodiopsida</taxon>
        <taxon>Polypodiidae</taxon>
        <taxon>Polypodiales</taxon>
        <taxon>Pteridineae</taxon>
        <taxon>Pteridaceae</taxon>
        <taxon>Parkerioideae</taxon>
        <taxon>Ceratopteris</taxon>
    </lineage>
</organism>
<dbReference type="CDD" id="cd14066">
    <property type="entry name" value="STKc_IRAK"/>
    <property type="match status" value="1"/>
</dbReference>
<evidence type="ECO:0000256" key="5">
    <source>
        <dbReference type="ARBA" id="ARBA00022679"/>
    </source>
</evidence>
<keyword evidence="12 21" id="KW-1133">Transmembrane helix</keyword>
<comment type="catalytic activity">
    <reaction evidence="17 19">
        <text>L-threonyl-[protein] + ATP = O-phospho-L-threonyl-[protein] + ADP + H(+)</text>
        <dbReference type="Rhea" id="RHEA:46608"/>
        <dbReference type="Rhea" id="RHEA-COMP:11060"/>
        <dbReference type="Rhea" id="RHEA-COMP:11605"/>
        <dbReference type="ChEBI" id="CHEBI:15378"/>
        <dbReference type="ChEBI" id="CHEBI:30013"/>
        <dbReference type="ChEBI" id="CHEBI:30616"/>
        <dbReference type="ChEBI" id="CHEBI:61977"/>
        <dbReference type="ChEBI" id="CHEBI:456216"/>
        <dbReference type="EC" id="2.7.11.1"/>
    </reaction>
</comment>
<evidence type="ECO:0000256" key="12">
    <source>
        <dbReference type="ARBA" id="ARBA00022989"/>
    </source>
</evidence>
<evidence type="ECO:0000256" key="13">
    <source>
        <dbReference type="ARBA" id="ARBA00023136"/>
    </source>
</evidence>
<dbReference type="EMBL" id="CM035438">
    <property type="protein sequence ID" value="KAH7285756.1"/>
    <property type="molecule type" value="Genomic_DNA"/>
</dbReference>
<dbReference type="InterPro" id="IPR001480">
    <property type="entry name" value="Bulb-type_lectin_dom"/>
</dbReference>
<dbReference type="Gene3D" id="2.90.10.10">
    <property type="entry name" value="Bulb-type lectin domain"/>
    <property type="match status" value="1"/>
</dbReference>
<evidence type="ECO:0000256" key="7">
    <source>
        <dbReference type="ARBA" id="ARBA00022729"/>
    </source>
</evidence>
<evidence type="ECO:0000256" key="3">
    <source>
        <dbReference type="ARBA" id="ARBA00022536"/>
    </source>
</evidence>
<keyword evidence="8" id="KW-0430">Lectin</keyword>
<evidence type="ECO:0000256" key="15">
    <source>
        <dbReference type="ARBA" id="ARBA00023170"/>
    </source>
</evidence>
<dbReference type="GO" id="GO:0016020">
    <property type="term" value="C:membrane"/>
    <property type="evidence" value="ECO:0007669"/>
    <property type="project" value="UniProtKB-SubCell"/>
</dbReference>
<evidence type="ECO:0000256" key="20">
    <source>
        <dbReference type="PROSITE-ProRule" id="PRU10141"/>
    </source>
</evidence>
<evidence type="ECO:0000259" key="24">
    <source>
        <dbReference type="PROSITE" id="PS50927"/>
    </source>
</evidence>
<keyword evidence="2 19" id="KW-0723">Serine/threonine-protein kinase</keyword>
<dbReference type="Pfam" id="PF00069">
    <property type="entry name" value="Pkinase"/>
    <property type="match status" value="1"/>
</dbReference>
<gene>
    <name evidence="26" type="ORF">KP509_33G044300</name>
</gene>
<dbReference type="OrthoDB" id="1668230at2759"/>
<dbReference type="CDD" id="cd01098">
    <property type="entry name" value="PAN_AP_plant"/>
    <property type="match status" value="1"/>
</dbReference>
<comment type="subcellular location">
    <subcellularLocation>
        <location evidence="1">Membrane</location>
        <topology evidence="1">Single-pass type I membrane protein</topology>
    </subcellularLocation>
</comment>
<evidence type="ECO:0000256" key="18">
    <source>
        <dbReference type="ARBA" id="ARBA00048679"/>
    </source>
</evidence>
<keyword evidence="14" id="KW-1015">Disulfide bond</keyword>
<evidence type="ECO:0000259" key="23">
    <source>
        <dbReference type="PROSITE" id="PS50011"/>
    </source>
</evidence>
<accession>A0A8T2QPI7</accession>
<feature type="signal peptide" evidence="22">
    <location>
        <begin position="1"/>
        <end position="26"/>
    </location>
</feature>
<evidence type="ECO:0000256" key="19">
    <source>
        <dbReference type="PIRNR" id="PIRNR000641"/>
    </source>
</evidence>
<dbReference type="GO" id="GO:0004674">
    <property type="term" value="F:protein serine/threonine kinase activity"/>
    <property type="evidence" value="ECO:0007669"/>
    <property type="project" value="UniProtKB-KW"/>
</dbReference>
<feature type="domain" description="Bulb-type lectin" evidence="24">
    <location>
        <begin position="37"/>
        <end position="157"/>
    </location>
</feature>
<keyword evidence="27" id="KW-1185">Reference proteome</keyword>
<dbReference type="SMART" id="SM00108">
    <property type="entry name" value="B_lectin"/>
    <property type="match status" value="1"/>
</dbReference>
<comment type="caution">
    <text evidence="26">The sequence shown here is derived from an EMBL/GenBank/DDBJ whole genome shotgun (WGS) entry which is preliminary data.</text>
</comment>
<dbReference type="PROSITE" id="PS00108">
    <property type="entry name" value="PROTEIN_KINASE_ST"/>
    <property type="match status" value="1"/>
</dbReference>
<reference evidence="26" key="1">
    <citation type="submission" date="2021-08" db="EMBL/GenBank/DDBJ databases">
        <title>WGS assembly of Ceratopteris richardii.</title>
        <authorList>
            <person name="Marchant D.B."/>
            <person name="Chen G."/>
            <person name="Jenkins J."/>
            <person name="Shu S."/>
            <person name="Leebens-Mack J."/>
            <person name="Grimwood J."/>
            <person name="Schmutz J."/>
            <person name="Soltis P."/>
            <person name="Soltis D."/>
            <person name="Chen Z.-H."/>
        </authorList>
    </citation>
    <scope>NUCLEOTIDE SEQUENCE</scope>
    <source>
        <strain evidence="26">Whitten #5841</strain>
        <tissue evidence="26">Leaf</tissue>
    </source>
</reference>
<evidence type="ECO:0000313" key="26">
    <source>
        <dbReference type="EMBL" id="KAH7285756.1"/>
    </source>
</evidence>
<feature type="domain" description="Apple" evidence="25">
    <location>
        <begin position="337"/>
        <end position="420"/>
    </location>
</feature>
<keyword evidence="16" id="KW-0325">Glycoprotein</keyword>
<dbReference type="FunFam" id="3.30.200.20:FF:000178">
    <property type="entry name" value="serine/threonine-protein kinase PBS1-like"/>
    <property type="match status" value="1"/>
</dbReference>
<sequence>MEVSRRLVLVKLLGTLFLLLSIQIRCERVFQNIIDAKVSITAKNFVGSGGIFLNSANSQFSLALGTLSIRDASIYLYLLHIPSHVVVWTANRGSPALNSDKFVFMPGIGAHLVHANESDLLWSTNTTGKGVTAMQLLDTGNLVLLDAANMTVWQSFDYPTDTLLSGQILRPQLGMELISRVSEKNYSLGSYILALAEGDLQLFFSAYESSPLPYWSMSEDQHTVSYLYGVPNYVELNSTGLSLVRNDSVVLSLIPLMSDATLCRATLEADGNFNIYVFSSNVWTLLFSALPNSCDLPLYCGPRGLCSVNQCSCPGSLVLVDKGNVAQGCQGFVTSSCTENSSSQIPSDFERVGENIDYFANSFLPPTKTSGLEECQELCAQNCSCNAFFFYNESNLCFMYTELGTVYSTSANHFLYIRTLNLGEAPDRQPQSTSTNEKENVPPFALPLIIVGTVIIILVLIGSSLCYYYKSRKCSSLINRDDSDDFPESILGLPTRYTFKELQLATNNFSKKLGQGGFGSVYEGVLSDSTKVAVKQLESVQQGKREFRAEIAIIGSIHHVHLVQLRGFCAEGVHRLLVYEYMSNGSLDTCLFPSEGSTKLLDWNTRYKVALGTAKGLAYLHTDCRGKIIHCDIKPQNILLDEDFTAKVSDFGLAKLLTKQESQVFTKMRGTRGYLAPEWITNSAISEKTDVYSFGMVLLEIISGRKNYESSENSEKCYFPAYAFAQAGHGCHEQLIDQRLTGGVDIQQAIEAIKVSLWCIQEEIPLRPSMTKVIQMLEGTLKVPDPPLFSRFAIRLHDRMVEASACHQTSSNLAAVQLSAAR</sequence>
<comment type="similarity">
    <text evidence="19">Belongs to the protein kinase superfamily. Ser/Thr protein kinase family.</text>
</comment>
<evidence type="ECO:0000256" key="17">
    <source>
        <dbReference type="ARBA" id="ARBA00047899"/>
    </source>
</evidence>
<feature type="domain" description="Protein kinase" evidence="23">
    <location>
        <begin position="507"/>
        <end position="789"/>
    </location>
</feature>
<dbReference type="InterPro" id="IPR003609">
    <property type="entry name" value="Pan_app"/>
</dbReference>
<dbReference type="InterPro" id="IPR024171">
    <property type="entry name" value="SRK-like_kinase"/>
</dbReference>
<name>A0A8T2QPI7_CERRI</name>
<evidence type="ECO:0000256" key="4">
    <source>
        <dbReference type="ARBA" id="ARBA00022553"/>
    </source>
</evidence>
<evidence type="ECO:0000256" key="16">
    <source>
        <dbReference type="ARBA" id="ARBA00023180"/>
    </source>
</evidence>
<dbReference type="PANTHER" id="PTHR47976">
    <property type="entry name" value="G-TYPE LECTIN S-RECEPTOR-LIKE SERINE/THREONINE-PROTEIN KINASE SD2-5"/>
    <property type="match status" value="1"/>
</dbReference>
<dbReference type="PROSITE" id="PS00107">
    <property type="entry name" value="PROTEIN_KINASE_ATP"/>
    <property type="match status" value="1"/>
</dbReference>
<evidence type="ECO:0000256" key="21">
    <source>
        <dbReference type="SAM" id="Phobius"/>
    </source>
</evidence>
<feature type="transmembrane region" description="Helical" evidence="21">
    <location>
        <begin position="444"/>
        <end position="469"/>
    </location>
</feature>
<dbReference type="PROSITE" id="PS50927">
    <property type="entry name" value="BULB_LECTIN"/>
    <property type="match status" value="1"/>
</dbReference>
<evidence type="ECO:0000259" key="25">
    <source>
        <dbReference type="PROSITE" id="PS50948"/>
    </source>
</evidence>
<dbReference type="EC" id="2.7.11.1" evidence="19"/>
<evidence type="ECO:0000256" key="1">
    <source>
        <dbReference type="ARBA" id="ARBA00004479"/>
    </source>
</evidence>
<evidence type="ECO:0000256" key="8">
    <source>
        <dbReference type="ARBA" id="ARBA00022734"/>
    </source>
</evidence>
<dbReference type="GO" id="GO:0030246">
    <property type="term" value="F:carbohydrate binding"/>
    <property type="evidence" value="ECO:0007669"/>
    <property type="project" value="UniProtKB-KW"/>
</dbReference>
<dbReference type="InterPro" id="IPR017441">
    <property type="entry name" value="Protein_kinase_ATP_BS"/>
</dbReference>
<dbReference type="InterPro" id="IPR051343">
    <property type="entry name" value="G-type_lectin_kinases/EP1-like"/>
</dbReference>
<keyword evidence="11 19" id="KW-0067">ATP-binding</keyword>
<dbReference type="AlphaFoldDB" id="A0A8T2QPI7"/>
<dbReference type="OMA" id="CLYSANK"/>
<evidence type="ECO:0000256" key="6">
    <source>
        <dbReference type="ARBA" id="ARBA00022692"/>
    </source>
</evidence>
<dbReference type="CDD" id="cd00028">
    <property type="entry name" value="B_lectin"/>
    <property type="match status" value="1"/>
</dbReference>
<keyword evidence="7 22" id="KW-0732">Signal</keyword>
<dbReference type="PROSITE" id="PS50011">
    <property type="entry name" value="PROTEIN_KINASE_DOM"/>
    <property type="match status" value="1"/>
</dbReference>
<keyword evidence="5 19" id="KW-0808">Transferase</keyword>
<dbReference type="InterPro" id="IPR000719">
    <property type="entry name" value="Prot_kinase_dom"/>
</dbReference>
<dbReference type="PANTHER" id="PTHR47976:SF115">
    <property type="entry name" value="RECEPTOR-LIKE SERINE_THREONINE-PROTEIN KINASE"/>
    <property type="match status" value="1"/>
</dbReference>
<evidence type="ECO:0000313" key="27">
    <source>
        <dbReference type="Proteomes" id="UP000825935"/>
    </source>
</evidence>
<dbReference type="GO" id="GO:0048544">
    <property type="term" value="P:recognition of pollen"/>
    <property type="evidence" value="ECO:0007669"/>
    <property type="project" value="InterPro"/>
</dbReference>
<dbReference type="Gene3D" id="3.30.200.20">
    <property type="entry name" value="Phosphorylase Kinase, domain 1"/>
    <property type="match status" value="1"/>
</dbReference>
<dbReference type="Gene3D" id="3.50.4.10">
    <property type="entry name" value="Hepatocyte Growth Factor"/>
    <property type="match status" value="1"/>
</dbReference>
<dbReference type="FunFam" id="1.10.510.10:FF:000248">
    <property type="entry name" value="S-receptor-like kinase 5"/>
    <property type="match status" value="1"/>
</dbReference>
<dbReference type="Pfam" id="PF00954">
    <property type="entry name" value="S_locus_glycop"/>
    <property type="match status" value="1"/>
</dbReference>
<evidence type="ECO:0000256" key="9">
    <source>
        <dbReference type="ARBA" id="ARBA00022741"/>
    </source>
</evidence>
<evidence type="ECO:0000256" key="2">
    <source>
        <dbReference type="ARBA" id="ARBA00022527"/>
    </source>
</evidence>
<feature type="chain" id="PRO_5035873242" description="Receptor-like serine/threonine-protein kinase" evidence="22">
    <location>
        <begin position="27"/>
        <end position="822"/>
    </location>
</feature>
<keyword evidence="6 21" id="KW-0812">Transmembrane</keyword>
<dbReference type="InterPro" id="IPR011009">
    <property type="entry name" value="Kinase-like_dom_sf"/>
</dbReference>
<dbReference type="InterPro" id="IPR000858">
    <property type="entry name" value="S_locus_glycoprot_dom"/>
</dbReference>
<dbReference type="SMART" id="SM00473">
    <property type="entry name" value="PAN_AP"/>
    <property type="match status" value="1"/>
</dbReference>
<dbReference type="SUPFAM" id="SSF57414">
    <property type="entry name" value="Hairpin loop containing domain-like"/>
    <property type="match status" value="1"/>
</dbReference>
<evidence type="ECO:0000256" key="10">
    <source>
        <dbReference type="ARBA" id="ARBA00022777"/>
    </source>
</evidence>
<dbReference type="Pfam" id="PF01453">
    <property type="entry name" value="B_lectin"/>
    <property type="match status" value="1"/>
</dbReference>
<evidence type="ECO:0000256" key="11">
    <source>
        <dbReference type="ARBA" id="ARBA00022840"/>
    </source>
</evidence>
<dbReference type="Gene3D" id="1.10.510.10">
    <property type="entry name" value="Transferase(Phosphotransferase) domain 1"/>
    <property type="match status" value="1"/>
</dbReference>
<evidence type="ECO:0000256" key="14">
    <source>
        <dbReference type="ARBA" id="ARBA00023157"/>
    </source>
</evidence>
<dbReference type="SUPFAM" id="SSF56112">
    <property type="entry name" value="Protein kinase-like (PK-like)"/>
    <property type="match status" value="1"/>
</dbReference>
<dbReference type="SUPFAM" id="SSF51110">
    <property type="entry name" value="alpha-D-mannose-specific plant lectins"/>
    <property type="match status" value="1"/>
</dbReference>
<feature type="binding site" evidence="20">
    <location>
        <position position="535"/>
    </location>
    <ligand>
        <name>ATP</name>
        <dbReference type="ChEBI" id="CHEBI:30616"/>
    </ligand>
</feature>
<dbReference type="GO" id="GO:0005524">
    <property type="term" value="F:ATP binding"/>
    <property type="evidence" value="ECO:0007669"/>
    <property type="project" value="UniProtKB-UniRule"/>
</dbReference>
<keyword evidence="13 21" id="KW-0472">Membrane</keyword>
<dbReference type="InterPro" id="IPR008271">
    <property type="entry name" value="Ser/Thr_kinase_AS"/>
</dbReference>
<keyword evidence="15" id="KW-0675">Receptor</keyword>
<evidence type="ECO:0000256" key="22">
    <source>
        <dbReference type="SAM" id="SignalP"/>
    </source>
</evidence>
<dbReference type="SMART" id="SM00220">
    <property type="entry name" value="S_TKc"/>
    <property type="match status" value="1"/>
</dbReference>
<keyword evidence="3" id="KW-0245">EGF-like domain</keyword>
<keyword evidence="9 19" id="KW-0547">Nucleotide-binding</keyword>
<dbReference type="Proteomes" id="UP000825935">
    <property type="component" value="Chromosome 33"/>
</dbReference>